<accession>A0A0J8AF53</accession>
<dbReference type="SUPFAM" id="SSF47060">
    <property type="entry name" value="S15/NS1 RNA-binding domain"/>
    <property type="match status" value="1"/>
</dbReference>
<evidence type="ECO:0000313" key="7">
    <source>
        <dbReference type="EMBL" id="KMS53520.1"/>
    </source>
</evidence>
<dbReference type="HAMAP" id="MF_01343_B">
    <property type="entry name" value="Ribosomal_uS15_B"/>
    <property type="match status" value="1"/>
</dbReference>
<dbReference type="Proteomes" id="UP000052268">
    <property type="component" value="Unassembled WGS sequence"/>
</dbReference>
<dbReference type="NCBIfam" id="TIGR00952">
    <property type="entry name" value="S15_bact"/>
    <property type="match status" value="1"/>
</dbReference>
<comment type="function">
    <text evidence="4 6">One of the primary rRNA binding proteins, it binds directly to 16S rRNA where it helps nucleate assembly of the platform of the 30S subunit by binding and bridging several RNA helices of the 16S rRNA.</text>
</comment>
<dbReference type="Pfam" id="PF00312">
    <property type="entry name" value="Ribosomal_S15"/>
    <property type="match status" value="1"/>
</dbReference>
<keyword evidence="4 6" id="KW-0699">rRNA-binding</keyword>
<dbReference type="InterPro" id="IPR005290">
    <property type="entry name" value="Ribosomal_uS15_bac-type"/>
</dbReference>
<dbReference type="RefSeq" id="WP_043972013.1">
    <property type="nucleotide sequence ID" value="NZ_KQ130455.1"/>
</dbReference>
<dbReference type="AlphaFoldDB" id="A0A0J8AF53"/>
<evidence type="ECO:0000256" key="3">
    <source>
        <dbReference type="ARBA" id="ARBA00064542"/>
    </source>
</evidence>
<sequence>MTVTAEKKLDIITDNARATGDTGSPEVQVAILTERIKNLTEHFKAHHKDNHSRRGLLAMVNKRRSLLDYLKKKDVARYNSLIQKLGLRK</sequence>
<evidence type="ECO:0000256" key="6">
    <source>
        <dbReference type="RuleBase" id="RU004524"/>
    </source>
</evidence>
<dbReference type="InterPro" id="IPR009068">
    <property type="entry name" value="uS15_NS1_RNA-bd_sf"/>
</dbReference>
<dbReference type="InterPro" id="IPR000589">
    <property type="entry name" value="Ribosomal_uS15"/>
</dbReference>
<dbReference type="PROSITE" id="PS00362">
    <property type="entry name" value="RIBOSOMAL_S15"/>
    <property type="match status" value="1"/>
</dbReference>
<reference evidence="7 8" key="1">
    <citation type="journal article" date="2015" name="G3 (Bethesda)">
        <title>Insights into Ongoing Evolution of the Hexachlorocyclohexane Catabolic Pathway from Comparative Genomics of Ten Sphingomonadaceae Strains.</title>
        <authorList>
            <person name="Pearce S.L."/>
            <person name="Oakeshott J.G."/>
            <person name="Pandey G."/>
        </authorList>
    </citation>
    <scope>NUCLEOTIDE SEQUENCE [LARGE SCALE GENOMIC DNA]</scope>
    <source>
        <strain evidence="7 8">LL02</strain>
    </source>
</reference>
<evidence type="ECO:0000256" key="1">
    <source>
        <dbReference type="ARBA" id="ARBA00022980"/>
    </source>
</evidence>
<dbReference type="PANTHER" id="PTHR23321:SF26">
    <property type="entry name" value="SMALL RIBOSOMAL SUBUNIT PROTEIN US15M"/>
    <property type="match status" value="1"/>
</dbReference>
<protein>
    <recommendedName>
        <fullName evidence="4">Small ribosomal subunit protein uS15</fullName>
    </recommendedName>
</protein>
<keyword evidence="1 4" id="KW-0689">Ribosomal protein</keyword>
<evidence type="ECO:0000313" key="8">
    <source>
        <dbReference type="Proteomes" id="UP000052268"/>
    </source>
</evidence>
<dbReference type="FunFam" id="1.10.287.10:FF:000002">
    <property type="entry name" value="30S ribosomal protein S15"/>
    <property type="match status" value="1"/>
</dbReference>
<keyword evidence="8" id="KW-1185">Reference proteome</keyword>
<dbReference type="GO" id="GO:0003735">
    <property type="term" value="F:structural constituent of ribosome"/>
    <property type="evidence" value="ECO:0007669"/>
    <property type="project" value="InterPro"/>
</dbReference>
<organism evidence="7 8">
    <name type="scientific">Novosphingobium barchaimii LL02</name>
    <dbReference type="NCBI Taxonomy" id="1114963"/>
    <lineage>
        <taxon>Bacteria</taxon>
        <taxon>Pseudomonadati</taxon>
        <taxon>Pseudomonadota</taxon>
        <taxon>Alphaproteobacteria</taxon>
        <taxon>Sphingomonadales</taxon>
        <taxon>Sphingomonadaceae</taxon>
        <taxon>Novosphingobium</taxon>
    </lineage>
</organism>
<dbReference type="Gene3D" id="6.10.250.3130">
    <property type="match status" value="1"/>
</dbReference>
<dbReference type="GO" id="GO:0022627">
    <property type="term" value="C:cytosolic small ribosomal subunit"/>
    <property type="evidence" value="ECO:0007669"/>
    <property type="project" value="TreeGrafter"/>
</dbReference>
<dbReference type="Gene3D" id="1.10.287.10">
    <property type="entry name" value="S15/NS1, RNA-binding"/>
    <property type="match status" value="1"/>
</dbReference>
<proteinExistence type="inferred from homology"/>
<dbReference type="PATRIC" id="fig|1114963.3.peg.3375"/>
<comment type="function">
    <text evidence="4">Forms an intersubunit bridge (bridge B4) with the 23S rRNA of the 50S subunit in the ribosome.</text>
</comment>
<dbReference type="GO" id="GO:0019843">
    <property type="term" value="F:rRNA binding"/>
    <property type="evidence" value="ECO:0007669"/>
    <property type="project" value="UniProtKB-UniRule"/>
</dbReference>
<keyword evidence="2 4" id="KW-0687">Ribonucleoprotein</keyword>
<comment type="subunit">
    <text evidence="3 4">Part of the 30S ribosomal subunit. Forms a bridge to the 50S subunit in the 70S ribosome, contacting the 23S rRNA.</text>
</comment>
<dbReference type="CDD" id="cd00353">
    <property type="entry name" value="Ribosomal_S15p_S13e"/>
    <property type="match status" value="1"/>
</dbReference>
<evidence type="ECO:0000256" key="2">
    <source>
        <dbReference type="ARBA" id="ARBA00023274"/>
    </source>
</evidence>
<dbReference type="SMART" id="SM01387">
    <property type="entry name" value="Ribosomal_S15"/>
    <property type="match status" value="1"/>
</dbReference>
<comment type="caution">
    <text evidence="7">The sequence shown here is derived from an EMBL/GenBank/DDBJ whole genome shotgun (WGS) entry which is preliminary data.</text>
</comment>
<dbReference type="PANTHER" id="PTHR23321">
    <property type="entry name" value="RIBOSOMAL PROTEIN S15, BACTERIAL AND ORGANELLAR"/>
    <property type="match status" value="1"/>
</dbReference>
<dbReference type="GO" id="GO:0006412">
    <property type="term" value="P:translation"/>
    <property type="evidence" value="ECO:0007669"/>
    <property type="project" value="UniProtKB-UniRule"/>
</dbReference>
<evidence type="ECO:0000256" key="5">
    <source>
        <dbReference type="RuleBase" id="RU003919"/>
    </source>
</evidence>
<keyword evidence="4 6" id="KW-0694">RNA-binding</keyword>
<dbReference type="OrthoDB" id="9799262at2"/>
<comment type="similarity">
    <text evidence="4 5">Belongs to the universal ribosomal protein uS15 family.</text>
</comment>
<name>A0A0J8AF53_9SPHN</name>
<evidence type="ECO:0000256" key="4">
    <source>
        <dbReference type="HAMAP-Rule" id="MF_01343"/>
    </source>
</evidence>
<gene>
    <name evidence="4" type="primary">rpsO</name>
    <name evidence="7" type="ORF">V474_22675</name>
</gene>
<dbReference type="EMBL" id="JACU01000007">
    <property type="protein sequence ID" value="KMS53520.1"/>
    <property type="molecule type" value="Genomic_DNA"/>
</dbReference>